<keyword evidence="3" id="KW-0804">Transcription</keyword>
<keyword evidence="1" id="KW-0805">Transcription regulation</keyword>
<dbReference type="Gene3D" id="1.10.357.10">
    <property type="entry name" value="Tetracycline Repressor, domain 2"/>
    <property type="match status" value="1"/>
</dbReference>
<evidence type="ECO:0000313" key="7">
    <source>
        <dbReference type="Proteomes" id="UP001500957"/>
    </source>
</evidence>
<dbReference type="PANTHER" id="PTHR47506:SF1">
    <property type="entry name" value="HTH-TYPE TRANSCRIPTIONAL REGULATOR YJDC"/>
    <property type="match status" value="1"/>
</dbReference>
<comment type="caution">
    <text evidence="6">The sequence shown here is derived from an EMBL/GenBank/DDBJ whole genome shotgun (WGS) entry which is preliminary data.</text>
</comment>
<dbReference type="SUPFAM" id="SSF48498">
    <property type="entry name" value="Tetracyclin repressor-like, C-terminal domain"/>
    <property type="match status" value="1"/>
</dbReference>
<dbReference type="PANTHER" id="PTHR47506">
    <property type="entry name" value="TRANSCRIPTIONAL REGULATORY PROTEIN"/>
    <property type="match status" value="1"/>
</dbReference>
<feature type="domain" description="HTH tetR-type" evidence="5">
    <location>
        <begin position="15"/>
        <end position="75"/>
    </location>
</feature>
<dbReference type="EMBL" id="BAAAHE010000025">
    <property type="protein sequence ID" value="GAA0625545.1"/>
    <property type="molecule type" value="Genomic_DNA"/>
</dbReference>
<dbReference type="InterPro" id="IPR009057">
    <property type="entry name" value="Homeodomain-like_sf"/>
</dbReference>
<dbReference type="InterPro" id="IPR036271">
    <property type="entry name" value="Tet_transcr_reg_TetR-rel_C_sf"/>
</dbReference>
<keyword evidence="7" id="KW-1185">Reference proteome</keyword>
<evidence type="ECO:0000256" key="4">
    <source>
        <dbReference type="PROSITE-ProRule" id="PRU00335"/>
    </source>
</evidence>
<dbReference type="SUPFAM" id="SSF46689">
    <property type="entry name" value="Homeodomain-like"/>
    <property type="match status" value="1"/>
</dbReference>
<evidence type="ECO:0000256" key="3">
    <source>
        <dbReference type="ARBA" id="ARBA00023163"/>
    </source>
</evidence>
<dbReference type="RefSeq" id="WP_344606340.1">
    <property type="nucleotide sequence ID" value="NZ_BAAAHE010000025.1"/>
</dbReference>
<dbReference type="Proteomes" id="UP001500957">
    <property type="component" value="Unassembled WGS sequence"/>
</dbReference>
<reference evidence="6 7" key="1">
    <citation type="journal article" date="2019" name="Int. J. Syst. Evol. Microbiol.">
        <title>The Global Catalogue of Microorganisms (GCM) 10K type strain sequencing project: providing services to taxonomists for standard genome sequencing and annotation.</title>
        <authorList>
            <consortium name="The Broad Institute Genomics Platform"/>
            <consortium name="The Broad Institute Genome Sequencing Center for Infectious Disease"/>
            <person name="Wu L."/>
            <person name="Ma J."/>
        </authorList>
    </citation>
    <scope>NUCLEOTIDE SEQUENCE [LARGE SCALE GENOMIC DNA]</scope>
    <source>
        <strain evidence="6 7">JCM 10671</strain>
    </source>
</reference>
<sequence>MSTVTPDRGAPERAPSARERLLRAADELFYAEGVNTVGIDRVIEHAGVAKASLYSAFGSKDGLIRAYLDRRREARARRIERHRSRHTDPRARLLAVFDAFDELAHSPQWRGCPFLAATGEARTDATVNEVLGQARRETRQCFLEDATALGVADPESLADQLVLIFDGGIVGAQNPLDPSAAVRARALAELVIDSAPR</sequence>
<accession>A0ABN1H0L5</accession>
<evidence type="ECO:0000259" key="5">
    <source>
        <dbReference type="PROSITE" id="PS50977"/>
    </source>
</evidence>
<evidence type="ECO:0000256" key="2">
    <source>
        <dbReference type="ARBA" id="ARBA00023125"/>
    </source>
</evidence>
<name>A0ABN1H0L5_9ACTN</name>
<dbReference type="Pfam" id="PF00440">
    <property type="entry name" value="TetR_N"/>
    <property type="match status" value="1"/>
</dbReference>
<keyword evidence="2 4" id="KW-0238">DNA-binding</keyword>
<evidence type="ECO:0000313" key="6">
    <source>
        <dbReference type="EMBL" id="GAA0625545.1"/>
    </source>
</evidence>
<dbReference type="PROSITE" id="PS50977">
    <property type="entry name" value="HTH_TETR_2"/>
    <property type="match status" value="1"/>
</dbReference>
<protein>
    <submittedName>
        <fullName evidence="6">TetR/AcrR family transcriptional regulator</fullName>
    </submittedName>
</protein>
<feature type="DNA-binding region" description="H-T-H motif" evidence="4">
    <location>
        <begin position="38"/>
        <end position="57"/>
    </location>
</feature>
<evidence type="ECO:0000256" key="1">
    <source>
        <dbReference type="ARBA" id="ARBA00023015"/>
    </source>
</evidence>
<dbReference type="InterPro" id="IPR001647">
    <property type="entry name" value="HTH_TetR"/>
</dbReference>
<dbReference type="PRINTS" id="PR00455">
    <property type="entry name" value="HTHTETR"/>
</dbReference>
<gene>
    <name evidence="6" type="ORF">GCM10009547_31090</name>
</gene>
<organism evidence="6 7">
    <name type="scientific">Sporichthya brevicatena</name>
    <dbReference type="NCBI Taxonomy" id="171442"/>
    <lineage>
        <taxon>Bacteria</taxon>
        <taxon>Bacillati</taxon>
        <taxon>Actinomycetota</taxon>
        <taxon>Actinomycetes</taxon>
        <taxon>Sporichthyales</taxon>
        <taxon>Sporichthyaceae</taxon>
        <taxon>Sporichthya</taxon>
    </lineage>
</organism>
<proteinExistence type="predicted"/>